<keyword evidence="3" id="KW-1185">Reference proteome</keyword>
<dbReference type="AlphaFoldDB" id="A0AAW0EQU9"/>
<name>A0AAW0EQU9_9TRYP</name>
<protein>
    <submittedName>
        <fullName evidence="2">Uncharacterized protein</fullName>
    </submittedName>
</protein>
<gene>
    <name evidence="2" type="ORF">NESM_000523300</name>
</gene>
<proteinExistence type="predicted"/>
<sequence>MHLRGTSQVRPLNSSSVAPERAGPTRLDGGRGRPRHSEAARWSDMFVVGAVVPPPGRLTNQAMAVEHRARLVHHRSRDAVVADLQRIRAEANMLVLQRWFWRWGLCAVRSAALRRIQRRARLVLWQRVGSRCFAWWCLVTERRLCREALYREAAAQERAVLLDGLCRVAWDRWRQWVTMRVGRRAAAMRLGLVSLQRHARLRLCDWVRHMRRCAQLRSLEQIGYAADRSLARWTLLRWRQHTLEGYLVFPLQVRAAQRVAMTAFHTWQRRACAAARLRRTSQVALLRVALRCFDQWKRWLRRRLQAALLQQANDARLLRRLFSQWAWPHQLHALAYERCVSGASLPHPAA</sequence>
<accession>A0AAW0EQU9</accession>
<evidence type="ECO:0000313" key="3">
    <source>
        <dbReference type="Proteomes" id="UP001430356"/>
    </source>
</evidence>
<feature type="compositionally biased region" description="Basic and acidic residues" evidence="1">
    <location>
        <begin position="28"/>
        <end position="38"/>
    </location>
</feature>
<comment type="caution">
    <text evidence="2">The sequence shown here is derived from an EMBL/GenBank/DDBJ whole genome shotgun (WGS) entry which is preliminary data.</text>
</comment>
<organism evidence="2 3">
    <name type="scientific">Novymonas esmeraldas</name>
    <dbReference type="NCBI Taxonomy" id="1808958"/>
    <lineage>
        <taxon>Eukaryota</taxon>
        <taxon>Discoba</taxon>
        <taxon>Euglenozoa</taxon>
        <taxon>Kinetoplastea</taxon>
        <taxon>Metakinetoplastina</taxon>
        <taxon>Trypanosomatida</taxon>
        <taxon>Trypanosomatidae</taxon>
        <taxon>Novymonas</taxon>
    </lineage>
</organism>
<dbReference type="Proteomes" id="UP001430356">
    <property type="component" value="Unassembled WGS sequence"/>
</dbReference>
<evidence type="ECO:0000256" key="1">
    <source>
        <dbReference type="SAM" id="MobiDB-lite"/>
    </source>
</evidence>
<feature type="compositionally biased region" description="Polar residues" evidence="1">
    <location>
        <begin position="1"/>
        <end position="17"/>
    </location>
</feature>
<dbReference type="EMBL" id="JAECZO010000064">
    <property type="protein sequence ID" value="KAK7195906.1"/>
    <property type="molecule type" value="Genomic_DNA"/>
</dbReference>
<reference evidence="2 3" key="1">
    <citation type="journal article" date="2021" name="MBio">
        <title>A New Model Trypanosomatid, Novymonas esmeraldas: Genomic Perception of Its 'Candidatus Pandoraea novymonadis' Endosymbiont.</title>
        <authorList>
            <person name="Zakharova A."/>
            <person name="Saura A."/>
            <person name="Butenko A."/>
            <person name="Podesvova L."/>
            <person name="Warmusova S."/>
            <person name="Kostygov A.Y."/>
            <person name="Nenarokova A."/>
            <person name="Lukes J."/>
            <person name="Opperdoes F.R."/>
            <person name="Yurchenko V."/>
        </authorList>
    </citation>
    <scope>NUCLEOTIDE SEQUENCE [LARGE SCALE GENOMIC DNA]</scope>
    <source>
        <strain evidence="2 3">E262AT.01</strain>
    </source>
</reference>
<feature type="region of interest" description="Disordered" evidence="1">
    <location>
        <begin position="1"/>
        <end position="38"/>
    </location>
</feature>
<evidence type="ECO:0000313" key="2">
    <source>
        <dbReference type="EMBL" id="KAK7195906.1"/>
    </source>
</evidence>